<feature type="non-terminal residue" evidence="2">
    <location>
        <position position="1"/>
    </location>
</feature>
<dbReference type="EMBL" id="ML996607">
    <property type="protein sequence ID" value="KAF2752581.1"/>
    <property type="molecule type" value="Genomic_DNA"/>
</dbReference>
<proteinExistence type="predicted"/>
<dbReference type="GeneID" id="54482544"/>
<dbReference type="EMBL" id="ML996620">
    <property type="protein sequence ID" value="KAF2752461.1"/>
    <property type="molecule type" value="Genomic_DNA"/>
</dbReference>
<keyword evidence="3" id="KW-1185">Reference proteome</keyword>
<organism evidence="2 3">
    <name type="scientific">Pseudovirgaria hyperparasitica</name>
    <dbReference type="NCBI Taxonomy" id="470096"/>
    <lineage>
        <taxon>Eukaryota</taxon>
        <taxon>Fungi</taxon>
        <taxon>Dikarya</taxon>
        <taxon>Ascomycota</taxon>
        <taxon>Pezizomycotina</taxon>
        <taxon>Dothideomycetes</taxon>
        <taxon>Dothideomycetes incertae sedis</taxon>
        <taxon>Acrospermales</taxon>
        <taxon>Acrospermaceae</taxon>
        <taxon>Pseudovirgaria</taxon>
    </lineage>
</organism>
<dbReference type="AlphaFoldDB" id="A0A6A6VTI4"/>
<evidence type="ECO:0000313" key="2">
    <source>
        <dbReference type="EMBL" id="KAF2752581.1"/>
    </source>
</evidence>
<name>A0A6A6VTI4_9PEZI</name>
<evidence type="ECO:0000313" key="1">
    <source>
        <dbReference type="EMBL" id="KAF2752461.1"/>
    </source>
</evidence>
<reference evidence="2" key="1">
    <citation type="journal article" date="2020" name="Stud. Mycol.">
        <title>101 Dothideomycetes genomes: a test case for predicting lifestyles and emergence of pathogens.</title>
        <authorList>
            <person name="Haridas S."/>
            <person name="Albert R."/>
            <person name="Binder M."/>
            <person name="Bloem J."/>
            <person name="Labutti K."/>
            <person name="Salamov A."/>
            <person name="Andreopoulos B."/>
            <person name="Baker S."/>
            <person name="Barry K."/>
            <person name="Bills G."/>
            <person name="Bluhm B."/>
            <person name="Cannon C."/>
            <person name="Castanera R."/>
            <person name="Culley D."/>
            <person name="Daum C."/>
            <person name="Ezra D."/>
            <person name="Gonzalez J."/>
            <person name="Henrissat B."/>
            <person name="Kuo A."/>
            <person name="Liang C."/>
            <person name="Lipzen A."/>
            <person name="Lutzoni F."/>
            <person name="Magnuson J."/>
            <person name="Mondo S."/>
            <person name="Nolan M."/>
            <person name="Ohm R."/>
            <person name="Pangilinan J."/>
            <person name="Park H.-J."/>
            <person name="Ramirez L."/>
            <person name="Alfaro M."/>
            <person name="Sun H."/>
            <person name="Tritt A."/>
            <person name="Yoshinaga Y."/>
            <person name="Zwiers L.-H."/>
            <person name="Turgeon B."/>
            <person name="Goodwin S."/>
            <person name="Spatafora J."/>
            <person name="Crous P."/>
            <person name="Grigoriev I."/>
        </authorList>
    </citation>
    <scope>NUCLEOTIDE SEQUENCE</scope>
    <source>
        <strain evidence="2">CBS 121739</strain>
    </source>
</reference>
<dbReference type="RefSeq" id="XP_033595039.1">
    <property type="nucleotide sequence ID" value="XM_033741490.1"/>
</dbReference>
<dbReference type="Proteomes" id="UP000799437">
    <property type="component" value="Unassembled WGS sequence"/>
</dbReference>
<gene>
    <name evidence="2" type="ORF">EJ05DRAFT_424701</name>
    <name evidence="1" type="ORF">EJ05DRAFT_425020</name>
</gene>
<accession>A0A6A6VTI4</accession>
<protein>
    <submittedName>
        <fullName evidence="2">Uncharacterized protein</fullName>
    </submittedName>
</protein>
<feature type="non-terminal residue" evidence="2">
    <location>
        <position position="65"/>
    </location>
</feature>
<sequence>ISSKIDRSRGAIAFVDGYTTWITGPSAAENTDVLQRTAVAKVEQWTRRSGAVFEADKTVFVHFTR</sequence>
<evidence type="ECO:0000313" key="3">
    <source>
        <dbReference type="Proteomes" id="UP000799437"/>
    </source>
</evidence>